<dbReference type="AlphaFoldDB" id="A0A1D2NKZ9"/>
<dbReference type="InterPro" id="IPR031963">
    <property type="entry name" value="SAP130_C"/>
</dbReference>
<evidence type="ECO:0000256" key="2">
    <source>
        <dbReference type="ARBA" id="ARBA00007859"/>
    </source>
</evidence>
<evidence type="ECO:0000259" key="8">
    <source>
        <dbReference type="Pfam" id="PF16014"/>
    </source>
</evidence>
<dbReference type="OrthoDB" id="10048604at2759"/>
<feature type="region of interest" description="Disordered" evidence="7">
    <location>
        <begin position="600"/>
        <end position="621"/>
    </location>
</feature>
<keyword evidence="3" id="KW-0678">Repressor</keyword>
<evidence type="ECO:0000256" key="1">
    <source>
        <dbReference type="ARBA" id="ARBA00004123"/>
    </source>
</evidence>
<dbReference type="PANTHER" id="PTHR13497:SF3">
    <property type="entry name" value="HISTONE DEACETYLASE COMPLEX SUBUNIT SAP130"/>
    <property type="match status" value="1"/>
</dbReference>
<feature type="domain" description="Histone deacetylase complex subunit SAP130 C-terminal" evidence="8">
    <location>
        <begin position="697"/>
        <end position="1096"/>
    </location>
</feature>
<evidence type="ECO:0000256" key="5">
    <source>
        <dbReference type="ARBA" id="ARBA00023163"/>
    </source>
</evidence>
<evidence type="ECO:0000313" key="10">
    <source>
        <dbReference type="Proteomes" id="UP000094527"/>
    </source>
</evidence>
<dbReference type="OMA" id="NIQRCKV"/>
<feature type="region of interest" description="Disordered" evidence="7">
    <location>
        <begin position="778"/>
        <end position="801"/>
    </location>
</feature>
<dbReference type="Pfam" id="PF16014">
    <property type="entry name" value="SAP130_C"/>
    <property type="match status" value="1"/>
</dbReference>
<name>A0A1D2NKZ9_ORCCI</name>
<comment type="caution">
    <text evidence="9">The sequence shown here is derived from an EMBL/GenBank/DDBJ whole genome shotgun (WGS) entry which is preliminary data.</text>
</comment>
<protein>
    <recommendedName>
        <fullName evidence="8">Histone deacetylase complex subunit SAP130 C-terminal domain-containing protein</fullName>
    </recommendedName>
</protein>
<comment type="subcellular location">
    <subcellularLocation>
        <location evidence="1">Nucleus</location>
    </subcellularLocation>
</comment>
<reference evidence="9 10" key="1">
    <citation type="journal article" date="2016" name="Genome Biol. Evol.">
        <title>Gene Family Evolution Reflects Adaptation to Soil Environmental Stressors in the Genome of the Collembolan Orchesella cincta.</title>
        <authorList>
            <person name="Faddeeva-Vakhrusheva A."/>
            <person name="Derks M.F."/>
            <person name="Anvar S.Y."/>
            <person name="Agamennone V."/>
            <person name="Suring W."/>
            <person name="Smit S."/>
            <person name="van Straalen N.M."/>
            <person name="Roelofs D."/>
        </authorList>
    </citation>
    <scope>NUCLEOTIDE SEQUENCE [LARGE SCALE GENOMIC DNA]</scope>
    <source>
        <tissue evidence="9">Mixed pool</tissue>
    </source>
</reference>
<feature type="region of interest" description="Disordered" evidence="7">
    <location>
        <begin position="855"/>
        <end position="906"/>
    </location>
</feature>
<gene>
    <name evidence="9" type="ORF">Ocin01_00677</name>
</gene>
<evidence type="ECO:0000256" key="7">
    <source>
        <dbReference type="SAM" id="MobiDB-lite"/>
    </source>
</evidence>
<proteinExistence type="inferred from homology"/>
<feature type="compositionally biased region" description="Basic and acidic residues" evidence="7">
    <location>
        <begin position="874"/>
        <end position="890"/>
    </location>
</feature>
<dbReference type="GO" id="GO:0000122">
    <property type="term" value="P:negative regulation of transcription by RNA polymerase II"/>
    <property type="evidence" value="ECO:0007669"/>
    <property type="project" value="TreeGrafter"/>
</dbReference>
<dbReference type="Proteomes" id="UP000094527">
    <property type="component" value="Unassembled WGS sequence"/>
</dbReference>
<dbReference type="InterPro" id="IPR024137">
    <property type="entry name" value="His_deAcase_cplx_SAP130"/>
</dbReference>
<keyword evidence="4" id="KW-0805">Transcription regulation</keyword>
<organism evidence="9 10">
    <name type="scientific">Orchesella cincta</name>
    <name type="common">Springtail</name>
    <name type="synonym">Podura cincta</name>
    <dbReference type="NCBI Taxonomy" id="48709"/>
    <lineage>
        <taxon>Eukaryota</taxon>
        <taxon>Metazoa</taxon>
        <taxon>Ecdysozoa</taxon>
        <taxon>Arthropoda</taxon>
        <taxon>Hexapoda</taxon>
        <taxon>Collembola</taxon>
        <taxon>Entomobryomorpha</taxon>
        <taxon>Entomobryoidea</taxon>
        <taxon>Orchesellidae</taxon>
        <taxon>Orchesellinae</taxon>
        <taxon>Orchesella</taxon>
    </lineage>
</organism>
<dbReference type="STRING" id="48709.A0A1D2NKZ9"/>
<evidence type="ECO:0000256" key="4">
    <source>
        <dbReference type="ARBA" id="ARBA00023015"/>
    </source>
</evidence>
<dbReference type="EMBL" id="LJIJ01000012">
    <property type="protein sequence ID" value="ODN05958.1"/>
    <property type="molecule type" value="Genomic_DNA"/>
</dbReference>
<evidence type="ECO:0000256" key="6">
    <source>
        <dbReference type="ARBA" id="ARBA00023242"/>
    </source>
</evidence>
<evidence type="ECO:0000313" key="9">
    <source>
        <dbReference type="EMBL" id="ODN05958.1"/>
    </source>
</evidence>
<dbReference type="PANTHER" id="PTHR13497">
    <property type="entry name" value="HISTONE DEACETYLASE COMPLEX SUBUNIT SAP130"/>
    <property type="match status" value="1"/>
</dbReference>
<feature type="compositionally biased region" description="Low complexity" evidence="7">
    <location>
        <begin position="640"/>
        <end position="684"/>
    </location>
</feature>
<feature type="region of interest" description="Disordered" evidence="7">
    <location>
        <begin position="640"/>
        <end position="704"/>
    </location>
</feature>
<keyword evidence="6" id="KW-0539">Nucleus</keyword>
<keyword evidence="5" id="KW-0804">Transcription</keyword>
<evidence type="ECO:0000256" key="3">
    <source>
        <dbReference type="ARBA" id="ARBA00022491"/>
    </source>
</evidence>
<keyword evidence="10" id="KW-1185">Reference proteome</keyword>
<sequence>MSTQCTGGSATLEKAEVHTESIQQVQPIDLASRSAGGQVVQLRPVRAFSTHVTAKAGGGPTVVNAPIISVNRPGNLTLLPARGAPGQPAGVQATQAISTYQIARVGNMRSATLTTGQQPASITVTPISASNAVSFGSFGANIRLTGATVNTVNNGSWIQAGAQTFSSPIRAATITVGGRAVRPETKMIHIPPQGSVQHVTQLQMVDTKGSILKPSITTTPIVNIRGALQGGASTCPSVTIPIAPFTIRTANMANIPTIQQRPQTSTPNAANQVQKVIAQPAHGAPIQFVNANVNKNVIQAITTPLPRLNVNAVCLTLSTNANLAPNTSSPVVAVASKHGPTGLIMTPSLAPASGPGGMPLAKVIPVGRDGSTSIVDSFFAQPNSSTSNAVTVSAVSASGTQVSNSGLITSTNVVLASPNTNQGISNSVGQGQPHHVVHVQGPINAVGLPPPNIASGSIAPGYYVEKNGNLSLLQTHPQQNRPIALEKRVDGKGIAAGSMILTTQHPHLPPGSGGQGTTVTIPIAAHGTTQHVSFAHPISVSHQGGQHQLQGSAQILTPISAQAHHLSNTVLSTMSPTISVPTPSSQSHIGHLSMPSGYPHAIPTHVISQPPGTVSSSSASSTPANVITVTTTVANTSSVSVTNSNTMSNSATSVSVSTSNSTSTMPSSTSSSCSSMNNTNSLSTAAPAQSPNTKSTTHSPRPSILRKQRELGDNHIPARAQRNLTLQLNFAGSNSTSSSNPIAVTPSSASAAAVAAASNNNNSSNSSSGGLSILRKEFQPPNEESSWQSCSSHTSGSTTISATSETAEYQLNQIPSSNSTIGLDISLSMNNCESVPTTSSLGSTAAPISQNGVVRSISSGTQGKGVHRNSSKLQHKDIERLKRDKEDSVSPRKKPRKQQLTTSDLLESASPEISFYHARGKKFRRMENNIFDGYNNAKPGAEAQVEEPSPPKVVCVIKKPRVSLLSSNHITMGKTRLNHFEHHSEVKAKEERRPTIAELANQKNIMHKVSGWKIQHMTNQMEQVVDLEASVVNSFKTLLTRLEGKVGPNCADRDINRILELLKGNIQRCKVIHDQMTESRLQALRILDHKPRIVDVIGKHMTKKPVKKRDRL</sequence>
<feature type="compositionally biased region" description="Low complexity" evidence="7">
    <location>
        <begin position="785"/>
        <end position="801"/>
    </location>
</feature>
<dbReference type="GO" id="GO:0070822">
    <property type="term" value="C:Sin3-type complex"/>
    <property type="evidence" value="ECO:0007669"/>
    <property type="project" value="TreeGrafter"/>
</dbReference>
<feature type="compositionally biased region" description="Polar residues" evidence="7">
    <location>
        <begin position="686"/>
        <end position="700"/>
    </location>
</feature>
<accession>A0A1D2NKZ9</accession>
<comment type="similarity">
    <text evidence="2">Belongs to the SAP130 family.</text>
</comment>